<reference evidence="2 3" key="1">
    <citation type="submission" date="2016-10" db="EMBL/GenBank/DDBJ databases">
        <authorList>
            <person name="Varghese N."/>
            <person name="Submissions S."/>
        </authorList>
    </citation>
    <scope>NUCLEOTIDE SEQUENCE [LARGE SCALE GENOMIC DNA]</scope>
    <source>
        <strain evidence="2 3">DSM 16392</strain>
    </source>
</reference>
<evidence type="ECO:0000313" key="3">
    <source>
        <dbReference type="Proteomes" id="UP000199598"/>
    </source>
</evidence>
<keyword evidence="3" id="KW-1185">Reference proteome</keyword>
<dbReference type="SUPFAM" id="SSF55826">
    <property type="entry name" value="YbaK/ProRS associated domain"/>
    <property type="match status" value="1"/>
</dbReference>
<feature type="domain" description="YbaK/aminoacyl-tRNA synthetase-associated" evidence="1">
    <location>
        <begin position="29"/>
        <end position="143"/>
    </location>
</feature>
<protein>
    <submittedName>
        <fullName evidence="2">Cys-tRNA(Pro) deacylase, prolyl-tRNA editing enzyme YbaK/EbsC</fullName>
    </submittedName>
</protein>
<proteinExistence type="predicted"/>
<dbReference type="PANTHER" id="PTHR30411:SF1">
    <property type="entry name" value="CYTOPLASMIC PROTEIN"/>
    <property type="match status" value="1"/>
</dbReference>
<sequence>MLQSKRAKQFQSFLDDRGLGLKVVELPESSRSAAEAAQALGCAQEQIVKSLVFQKLDTEEAILVLASGTNRVNEEAISTVVGGPIGRPDAKFVRNVTGYSIGGIPPLGHKQELTVFVDEDLLSFDEVWAAAGTPNAVFMMPGNLPDILGDHQVISVK</sequence>
<dbReference type="InterPro" id="IPR036754">
    <property type="entry name" value="YbaK/aa-tRNA-synt-asso_dom_sf"/>
</dbReference>
<dbReference type="RefSeq" id="WP_093516059.1">
    <property type="nucleotide sequence ID" value="NZ_FOSK01000001.1"/>
</dbReference>
<dbReference type="Proteomes" id="UP000199598">
    <property type="component" value="Unassembled WGS sequence"/>
</dbReference>
<dbReference type="PANTHER" id="PTHR30411">
    <property type="entry name" value="CYTOPLASMIC PROTEIN"/>
    <property type="match status" value="1"/>
</dbReference>
<dbReference type="CDD" id="cd04333">
    <property type="entry name" value="ProX_deacylase"/>
    <property type="match status" value="1"/>
</dbReference>
<accession>A0A1I3V2M4</accession>
<comment type="caution">
    <text evidence="2">The sequence shown here is derived from an EMBL/GenBank/DDBJ whole genome shotgun (WGS) entry which is preliminary data.</text>
</comment>
<evidence type="ECO:0000259" key="1">
    <source>
        <dbReference type="Pfam" id="PF04073"/>
    </source>
</evidence>
<gene>
    <name evidence="2" type="ORF">SAMN04488518_101182</name>
</gene>
<name>A0A1I3V2M4_9HYPH</name>
<dbReference type="Pfam" id="PF04073">
    <property type="entry name" value="tRNA_edit"/>
    <property type="match status" value="1"/>
</dbReference>
<dbReference type="InterPro" id="IPR007214">
    <property type="entry name" value="YbaK/aa-tRNA-synth-assoc-dom"/>
</dbReference>
<dbReference type="Gene3D" id="3.90.960.10">
    <property type="entry name" value="YbaK/aminoacyl-tRNA synthetase-associated domain"/>
    <property type="match status" value="1"/>
</dbReference>
<dbReference type="EMBL" id="FOSK01000001">
    <property type="protein sequence ID" value="SFJ89934.1"/>
    <property type="molecule type" value="Genomic_DNA"/>
</dbReference>
<evidence type="ECO:0000313" key="2">
    <source>
        <dbReference type="EMBL" id="SFJ89934.1"/>
    </source>
</evidence>
<organism evidence="2 3">
    <name type="scientific">Pseudovibrio ascidiaceicola</name>
    <dbReference type="NCBI Taxonomy" id="285279"/>
    <lineage>
        <taxon>Bacteria</taxon>
        <taxon>Pseudomonadati</taxon>
        <taxon>Pseudomonadota</taxon>
        <taxon>Alphaproteobacteria</taxon>
        <taxon>Hyphomicrobiales</taxon>
        <taxon>Stappiaceae</taxon>
        <taxon>Pseudovibrio</taxon>
    </lineage>
</organism>